<sequence length="151" mass="16300">MSRLTIFACLLLALTSFVCVEPRQMFADTALAPIFQKIVVKDSKGKCKKEAIKHKVSQWGNNCATIVAAVGVGLRCAGQTPAALAVGGVSASILTFKSSMDSYIDKECARLEHVSTGVEKVKNAVPKLNAVQAFNDNKRAKHIKTRAPRRV</sequence>
<reference evidence="2 3" key="1">
    <citation type="submission" date="2019-07" db="EMBL/GenBank/DDBJ databases">
        <title>Genomics analysis of Aphanomyces spp. identifies a new class of oomycete effector associated with host adaptation.</title>
        <authorList>
            <person name="Gaulin E."/>
        </authorList>
    </citation>
    <scope>NUCLEOTIDE SEQUENCE [LARGE SCALE GENOMIC DNA]</scope>
    <source>
        <strain evidence="2 3">ATCC 201684</strain>
    </source>
</reference>
<comment type="caution">
    <text evidence="2">The sequence shown here is derived from an EMBL/GenBank/DDBJ whole genome shotgun (WGS) entry which is preliminary data.</text>
</comment>
<feature type="chain" id="PRO_5026280624" evidence="1">
    <location>
        <begin position="21"/>
        <end position="151"/>
    </location>
</feature>
<dbReference type="EMBL" id="VJMJ01000247">
    <property type="protein sequence ID" value="KAF0725250.1"/>
    <property type="molecule type" value="Genomic_DNA"/>
</dbReference>
<proteinExistence type="predicted"/>
<dbReference type="AlphaFoldDB" id="A0A6G0WD63"/>
<accession>A0A6G0WD63</accession>
<keyword evidence="1" id="KW-0732">Signal</keyword>
<feature type="signal peptide" evidence="1">
    <location>
        <begin position="1"/>
        <end position="20"/>
    </location>
</feature>
<protein>
    <submittedName>
        <fullName evidence="2">Uncharacterized protein</fullName>
    </submittedName>
</protein>
<evidence type="ECO:0000256" key="1">
    <source>
        <dbReference type="SAM" id="SignalP"/>
    </source>
</evidence>
<evidence type="ECO:0000313" key="2">
    <source>
        <dbReference type="EMBL" id="KAF0725250.1"/>
    </source>
</evidence>
<keyword evidence="3" id="KW-1185">Reference proteome</keyword>
<name>A0A6G0WD63_9STRA</name>
<evidence type="ECO:0000313" key="3">
    <source>
        <dbReference type="Proteomes" id="UP000481153"/>
    </source>
</evidence>
<organism evidence="2 3">
    <name type="scientific">Aphanomyces euteiches</name>
    <dbReference type="NCBI Taxonomy" id="100861"/>
    <lineage>
        <taxon>Eukaryota</taxon>
        <taxon>Sar</taxon>
        <taxon>Stramenopiles</taxon>
        <taxon>Oomycota</taxon>
        <taxon>Saprolegniomycetes</taxon>
        <taxon>Saprolegniales</taxon>
        <taxon>Verrucalvaceae</taxon>
        <taxon>Aphanomyces</taxon>
    </lineage>
</organism>
<dbReference type="VEuPathDB" id="FungiDB:AeMF1_001644"/>
<gene>
    <name evidence="2" type="ORF">Ae201684_016267</name>
</gene>
<dbReference type="Proteomes" id="UP000481153">
    <property type="component" value="Unassembled WGS sequence"/>
</dbReference>